<dbReference type="Pfam" id="PF01488">
    <property type="entry name" value="Shikimate_DH"/>
    <property type="match status" value="1"/>
</dbReference>
<comment type="pathway">
    <text evidence="1 8">Metabolic intermediate biosynthesis; chorismate biosynthesis; chorismate from D-erythrose 4-phosphate and phosphoenolpyruvate: step 4/7.</text>
</comment>
<accession>A0ABT7C000</accession>
<feature type="binding site" evidence="8">
    <location>
        <begin position="132"/>
        <end position="136"/>
    </location>
    <ligand>
        <name>NADP(+)</name>
        <dbReference type="ChEBI" id="CHEBI:58349"/>
    </ligand>
</feature>
<evidence type="ECO:0000256" key="3">
    <source>
        <dbReference type="ARBA" id="ARBA00022605"/>
    </source>
</evidence>
<keyword evidence="13" id="KW-1185">Reference proteome</keyword>
<evidence type="ECO:0000256" key="5">
    <source>
        <dbReference type="ARBA" id="ARBA00023002"/>
    </source>
</evidence>
<dbReference type="CDD" id="cd01065">
    <property type="entry name" value="NAD_bind_Shikimate_DH"/>
    <property type="match status" value="1"/>
</dbReference>
<feature type="binding site" evidence="8">
    <location>
        <position position="68"/>
    </location>
    <ligand>
        <name>shikimate</name>
        <dbReference type="ChEBI" id="CHEBI:36208"/>
    </ligand>
</feature>
<feature type="domain" description="SDH C-terminal" evidence="11">
    <location>
        <begin position="248"/>
        <end position="278"/>
    </location>
</feature>
<dbReference type="PANTHER" id="PTHR21089">
    <property type="entry name" value="SHIKIMATE DEHYDROGENASE"/>
    <property type="match status" value="1"/>
</dbReference>
<comment type="function">
    <text evidence="8">Involved in the biosynthesis of the chorismate, which leads to the biosynthesis of aromatic amino acids. Catalyzes the reversible NADPH linked reduction of 3-dehydroshikimate (DHSA) to yield shikimate (SA).</text>
</comment>
<dbReference type="PANTHER" id="PTHR21089:SF1">
    <property type="entry name" value="BIFUNCTIONAL 3-DEHYDROQUINATE DEHYDRATASE_SHIKIMATE DEHYDROGENASE, CHLOROPLASTIC"/>
    <property type="match status" value="1"/>
</dbReference>
<feature type="binding site" evidence="8">
    <location>
        <position position="225"/>
    </location>
    <ligand>
        <name>NADP(+)</name>
        <dbReference type="ChEBI" id="CHEBI:58349"/>
    </ligand>
</feature>
<comment type="caution">
    <text evidence="8">Lacks conserved residue(s) required for the propagation of feature annotation.</text>
</comment>
<reference evidence="12 13" key="1">
    <citation type="submission" date="2023-01" db="EMBL/GenBank/DDBJ databases">
        <title>Novel diversity within Roseofilum (Cyanobacteria; Desertifilaceae) from marine benthic mats with descriptions of four novel species.</title>
        <authorList>
            <person name="Wang Y."/>
            <person name="Berthold D.E."/>
            <person name="Hu J."/>
            <person name="Lefler F.W."/>
            <person name="Laughinghouse H.D. IV."/>
        </authorList>
    </citation>
    <scope>NUCLEOTIDE SEQUENCE [LARGE SCALE GENOMIC DNA]</scope>
    <source>
        <strain evidence="12 13">BLCC-M143</strain>
    </source>
</reference>
<comment type="subunit">
    <text evidence="8">Homodimer.</text>
</comment>
<evidence type="ECO:0000256" key="2">
    <source>
        <dbReference type="ARBA" id="ARBA00012962"/>
    </source>
</evidence>
<dbReference type="EC" id="1.1.1.25" evidence="2 8"/>
<sequence length="283" mass="30416">MQPIQGTTDLLGIIGHPVEHSLSPAMHNAALSDLGVDCAYIPFPVAPEHLEAALQGLHAVGTLGLNVTIPHKQAVIPYLSEITPVARAVGAVNTLWRSDRGWRGTNTDVAGFIAPLQRMARDWSDAKVAILGYGGAARAVVAGCLQLGVTQIHIVGRDRDRLQRFQHSWDAPLNIHLWQELSSLLAETTLLVNSTPVGMFPDTNCSPGSKEDLSKLPSGAIAYDLIYNPRPTQFLQLANALGFTTIDGSEMLVQQGAAALELWLGRSVPVSIMRQTLLNALQS</sequence>
<dbReference type="InterPro" id="IPR013708">
    <property type="entry name" value="Shikimate_DH-bd_N"/>
</dbReference>
<evidence type="ECO:0000256" key="7">
    <source>
        <dbReference type="ARBA" id="ARBA00049442"/>
    </source>
</evidence>
<dbReference type="Proteomes" id="UP001232992">
    <property type="component" value="Unassembled WGS sequence"/>
</dbReference>
<dbReference type="Gene3D" id="3.40.50.10860">
    <property type="entry name" value="Leucine Dehydrogenase, chain A, domain 1"/>
    <property type="match status" value="1"/>
</dbReference>
<proteinExistence type="inferred from homology"/>
<dbReference type="InterPro" id="IPR022893">
    <property type="entry name" value="Shikimate_DH_fam"/>
</dbReference>
<evidence type="ECO:0000259" key="10">
    <source>
        <dbReference type="Pfam" id="PF08501"/>
    </source>
</evidence>
<organism evidence="12 13">
    <name type="scientific">Roseofilum casamattae BLCC-M143</name>
    <dbReference type="NCBI Taxonomy" id="3022442"/>
    <lineage>
        <taxon>Bacteria</taxon>
        <taxon>Bacillati</taxon>
        <taxon>Cyanobacteriota</taxon>
        <taxon>Cyanophyceae</taxon>
        <taxon>Desertifilales</taxon>
        <taxon>Desertifilaceae</taxon>
        <taxon>Roseofilum</taxon>
        <taxon>Roseofilum casamattae</taxon>
    </lineage>
</organism>
<dbReference type="GO" id="GO:0004764">
    <property type="term" value="F:shikimate 3-dehydrogenase (NADP+) activity"/>
    <property type="evidence" value="ECO:0007669"/>
    <property type="project" value="UniProtKB-EC"/>
</dbReference>
<dbReference type="EMBL" id="JAQOSQ010000014">
    <property type="protein sequence ID" value="MDJ1184387.1"/>
    <property type="molecule type" value="Genomic_DNA"/>
</dbReference>
<dbReference type="InterPro" id="IPR036291">
    <property type="entry name" value="NAD(P)-bd_dom_sf"/>
</dbReference>
<dbReference type="HAMAP" id="MF_00222">
    <property type="entry name" value="Shikimate_DH_AroE"/>
    <property type="match status" value="1"/>
</dbReference>
<dbReference type="Pfam" id="PF08501">
    <property type="entry name" value="Shikimate_dh_N"/>
    <property type="match status" value="1"/>
</dbReference>
<gene>
    <name evidence="8" type="primary">aroE</name>
    <name evidence="12" type="ORF">PMH09_14470</name>
</gene>
<dbReference type="InterPro" id="IPR006151">
    <property type="entry name" value="Shikm_DH/Glu-tRNA_Rdtase"/>
</dbReference>
<evidence type="ECO:0000256" key="1">
    <source>
        <dbReference type="ARBA" id="ARBA00004871"/>
    </source>
</evidence>
<dbReference type="NCBIfam" id="TIGR00507">
    <property type="entry name" value="aroE"/>
    <property type="match status" value="1"/>
</dbReference>
<comment type="similarity">
    <text evidence="8">Belongs to the shikimate dehydrogenase family.</text>
</comment>
<keyword evidence="3 8" id="KW-0028">Amino-acid biosynthesis</keyword>
<dbReference type="InterPro" id="IPR041121">
    <property type="entry name" value="SDH_C"/>
</dbReference>
<evidence type="ECO:0000256" key="4">
    <source>
        <dbReference type="ARBA" id="ARBA00022857"/>
    </source>
</evidence>
<feature type="binding site" evidence="8">
    <location>
        <position position="93"/>
    </location>
    <ligand>
        <name>shikimate</name>
        <dbReference type="ChEBI" id="CHEBI:36208"/>
    </ligand>
</feature>
<name>A0ABT7C000_9CYAN</name>
<evidence type="ECO:0000259" key="9">
    <source>
        <dbReference type="Pfam" id="PF01488"/>
    </source>
</evidence>
<keyword evidence="4 8" id="KW-0521">NADP</keyword>
<dbReference type="Gene3D" id="3.40.50.720">
    <property type="entry name" value="NAD(P)-binding Rossmann-like Domain"/>
    <property type="match status" value="1"/>
</dbReference>
<protein>
    <recommendedName>
        <fullName evidence="2 8">Shikimate dehydrogenase (NADP(+))</fullName>
        <shortName evidence="8">SDH</shortName>
        <ecNumber evidence="2 8">1.1.1.25</ecNumber>
    </recommendedName>
</protein>
<feature type="domain" description="Shikimate dehydrogenase substrate binding N-terminal" evidence="10">
    <location>
        <begin position="13"/>
        <end position="95"/>
    </location>
</feature>
<feature type="binding site" evidence="8">
    <location>
        <begin position="21"/>
        <end position="23"/>
    </location>
    <ligand>
        <name>shikimate</name>
        <dbReference type="ChEBI" id="CHEBI:36208"/>
    </ligand>
</feature>
<evidence type="ECO:0000313" key="13">
    <source>
        <dbReference type="Proteomes" id="UP001232992"/>
    </source>
</evidence>
<comment type="catalytic activity">
    <reaction evidence="7 8">
        <text>shikimate + NADP(+) = 3-dehydroshikimate + NADPH + H(+)</text>
        <dbReference type="Rhea" id="RHEA:17737"/>
        <dbReference type="ChEBI" id="CHEBI:15378"/>
        <dbReference type="ChEBI" id="CHEBI:16630"/>
        <dbReference type="ChEBI" id="CHEBI:36208"/>
        <dbReference type="ChEBI" id="CHEBI:57783"/>
        <dbReference type="ChEBI" id="CHEBI:58349"/>
        <dbReference type="EC" id="1.1.1.25"/>
    </reaction>
</comment>
<evidence type="ECO:0000259" key="11">
    <source>
        <dbReference type="Pfam" id="PF18317"/>
    </source>
</evidence>
<evidence type="ECO:0000313" key="12">
    <source>
        <dbReference type="EMBL" id="MDJ1184387.1"/>
    </source>
</evidence>
<feature type="binding site" evidence="8">
    <location>
        <position position="108"/>
    </location>
    <ligand>
        <name>shikimate</name>
        <dbReference type="ChEBI" id="CHEBI:36208"/>
    </ligand>
</feature>
<feature type="binding site" evidence="8">
    <location>
        <position position="227"/>
    </location>
    <ligand>
        <name>shikimate</name>
        <dbReference type="ChEBI" id="CHEBI:36208"/>
    </ligand>
</feature>
<feature type="active site" description="Proton acceptor" evidence="8">
    <location>
        <position position="72"/>
    </location>
</feature>
<keyword evidence="6 8" id="KW-0057">Aromatic amino acid biosynthesis</keyword>
<evidence type="ECO:0000256" key="6">
    <source>
        <dbReference type="ARBA" id="ARBA00023141"/>
    </source>
</evidence>
<dbReference type="SUPFAM" id="SSF53223">
    <property type="entry name" value="Aminoacid dehydrogenase-like, N-terminal domain"/>
    <property type="match status" value="1"/>
</dbReference>
<dbReference type="NCBIfam" id="NF001314">
    <property type="entry name" value="PRK00258.2-2"/>
    <property type="match status" value="1"/>
</dbReference>
<dbReference type="InterPro" id="IPR011342">
    <property type="entry name" value="Shikimate_DH"/>
</dbReference>
<evidence type="ECO:0000256" key="8">
    <source>
        <dbReference type="HAMAP-Rule" id="MF_00222"/>
    </source>
</evidence>
<comment type="caution">
    <text evidence="12">The sequence shown here is derived from an EMBL/GenBank/DDBJ whole genome shotgun (WGS) entry which is preliminary data.</text>
</comment>
<dbReference type="Pfam" id="PF18317">
    <property type="entry name" value="SDH_C"/>
    <property type="match status" value="1"/>
</dbReference>
<dbReference type="SUPFAM" id="SSF51735">
    <property type="entry name" value="NAD(P)-binding Rossmann-fold domains"/>
    <property type="match status" value="1"/>
</dbReference>
<feature type="binding site" evidence="8">
    <location>
        <position position="248"/>
    </location>
    <ligand>
        <name>NADP(+)</name>
        <dbReference type="ChEBI" id="CHEBI:58349"/>
    </ligand>
</feature>
<dbReference type="RefSeq" id="WP_283759040.1">
    <property type="nucleotide sequence ID" value="NZ_JAQOSQ010000014.1"/>
</dbReference>
<dbReference type="InterPro" id="IPR046346">
    <property type="entry name" value="Aminoacid_DH-like_N_sf"/>
</dbReference>
<keyword evidence="5 8" id="KW-0560">Oxidoreductase</keyword>
<feature type="domain" description="Quinate/shikimate 5-dehydrogenase/glutamyl-tRNA reductase" evidence="9">
    <location>
        <begin position="118"/>
        <end position="195"/>
    </location>
</feature>
<feature type="binding site" evidence="8">
    <location>
        <position position="255"/>
    </location>
    <ligand>
        <name>shikimate</name>
        <dbReference type="ChEBI" id="CHEBI:36208"/>
    </ligand>
</feature>